<name>A0ABW3QEB7_9BACT</name>
<dbReference type="RefSeq" id="WP_265991466.1">
    <property type="nucleotide sequence ID" value="NZ_CP110973.1"/>
</dbReference>
<keyword evidence="1" id="KW-0812">Transmembrane</keyword>
<dbReference type="InterPro" id="IPR050640">
    <property type="entry name" value="Bact_2-comp_sensor_kinase"/>
</dbReference>
<reference evidence="4" key="1">
    <citation type="journal article" date="2019" name="Int. J. Syst. Evol. Microbiol.">
        <title>The Global Catalogue of Microorganisms (GCM) 10K type strain sequencing project: providing services to taxonomists for standard genome sequencing and annotation.</title>
        <authorList>
            <consortium name="The Broad Institute Genomics Platform"/>
            <consortium name="The Broad Institute Genome Sequencing Center for Infectious Disease"/>
            <person name="Wu L."/>
            <person name="Ma J."/>
        </authorList>
    </citation>
    <scope>NUCLEOTIDE SEQUENCE [LARGE SCALE GENOMIC DNA]</scope>
    <source>
        <strain evidence="4">CCUG 55608</strain>
    </source>
</reference>
<feature type="transmembrane region" description="Helical" evidence="1">
    <location>
        <begin position="102"/>
        <end position="126"/>
    </location>
</feature>
<keyword evidence="3" id="KW-0418">Kinase</keyword>
<dbReference type="EMBL" id="JBHTLP010000011">
    <property type="protein sequence ID" value="MFD1143490.1"/>
    <property type="molecule type" value="Genomic_DNA"/>
</dbReference>
<keyword evidence="1" id="KW-1133">Transmembrane helix</keyword>
<dbReference type="PANTHER" id="PTHR34220:SF7">
    <property type="entry name" value="SENSOR HISTIDINE KINASE YPDA"/>
    <property type="match status" value="1"/>
</dbReference>
<evidence type="ECO:0000256" key="1">
    <source>
        <dbReference type="SAM" id="Phobius"/>
    </source>
</evidence>
<dbReference type="Proteomes" id="UP001597116">
    <property type="component" value="Unassembled WGS sequence"/>
</dbReference>
<dbReference type="InterPro" id="IPR010559">
    <property type="entry name" value="Sig_transdc_His_kin_internal"/>
</dbReference>
<evidence type="ECO:0000259" key="2">
    <source>
        <dbReference type="Pfam" id="PF06580"/>
    </source>
</evidence>
<evidence type="ECO:0000313" key="4">
    <source>
        <dbReference type="Proteomes" id="UP001597116"/>
    </source>
</evidence>
<comment type="caution">
    <text evidence="3">The sequence shown here is derived from an EMBL/GenBank/DDBJ whole genome shotgun (WGS) entry which is preliminary data.</text>
</comment>
<feature type="transmembrane region" description="Helical" evidence="1">
    <location>
        <begin position="55"/>
        <end position="74"/>
    </location>
</feature>
<keyword evidence="3" id="KW-0808">Transferase</keyword>
<proteinExistence type="predicted"/>
<feature type="transmembrane region" description="Helical" evidence="1">
    <location>
        <begin position="17"/>
        <end position="34"/>
    </location>
</feature>
<dbReference type="GO" id="GO:0004673">
    <property type="term" value="F:protein histidine kinase activity"/>
    <property type="evidence" value="ECO:0007669"/>
    <property type="project" value="UniProtKB-EC"/>
</dbReference>
<keyword evidence="4" id="KW-1185">Reference proteome</keyword>
<gene>
    <name evidence="3" type="ORF">ACFQ4C_20355</name>
</gene>
<keyword evidence="1" id="KW-0472">Membrane</keyword>
<evidence type="ECO:0000313" key="3">
    <source>
        <dbReference type="EMBL" id="MFD1143490.1"/>
    </source>
</evidence>
<organism evidence="3 4">
    <name type="scientific">Larkinella insperata</name>
    <dbReference type="NCBI Taxonomy" id="332158"/>
    <lineage>
        <taxon>Bacteria</taxon>
        <taxon>Pseudomonadati</taxon>
        <taxon>Bacteroidota</taxon>
        <taxon>Cytophagia</taxon>
        <taxon>Cytophagales</taxon>
        <taxon>Spirosomataceae</taxon>
        <taxon>Larkinella</taxon>
    </lineage>
</organism>
<dbReference type="EC" id="2.7.13.3" evidence="3"/>
<sequence>MHSAAISNHQLSNLQKWQLAATIFVIYWPIRAYANWPIGRAGTLNGFAWPFLERIWPLWIMEVGFTMLFFWLWLHVTEWIQQRFFGQSGKEFLVEFTLPAQLATLIVAGALAVLFNSVFSYLWVAISGLLENRLSRSPSIDWGLYFDADCWRIDLERRRKINDGLTVMAMLSAFYLAANRRGYKRLEDLRVKGEQLKQEAVQAQFSALKNQVNPHFLFNSLSILSSLVETNTRLSVQYINRLSKVYRYILEQRNAERISLKSELEFIDSYLFLLNIRFADKLKVDIDIPEGDAARYGIAPLSLQLLIENAVKHNQMSTEKPLVVTIRKQLDTLEIRNGLQLRPKKEESTGLGLQNIISRYKLLTTKPVVVGGNENEFVVQIPLLP</sequence>
<dbReference type="PANTHER" id="PTHR34220">
    <property type="entry name" value="SENSOR HISTIDINE KINASE YPDA"/>
    <property type="match status" value="1"/>
</dbReference>
<dbReference type="Pfam" id="PF06580">
    <property type="entry name" value="His_kinase"/>
    <property type="match status" value="1"/>
</dbReference>
<protein>
    <submittedName>
        <fullName evidence="3">Sensor histidine kinase</fullName>
        <ecNumber evidence="3">2.7.13.3</ecNumber>
    </submittedName>
</protein>
<accession>A0ABW3QEB7</accession>
<feature type="domain" description="Signal transduction histidine kinase internal region" evidence="2">
    <location>
        <begin position="203"/>
        <end position="282"/>
    </location>
</feature>